<accession>A0ABQ6IM80</accession>
<proteinExistence type="predicted"/>
<dbReference type="Gene3D" id="1.10.3290.10">
    <property type="entry name" value="Fido-like domain"/>
    <property type="match status" value="1"/>
</dbReference>
<dbReference type="EMBL" id="BSUO01000001">
    <property type="protein sequence ID" value="GMA38308.1"/>
    <property type="molecule type" value="Genomic_DNA"/>
</dbReference>
<gene>
    <name evidence="2" type="ORF">GCM10025883_03530</name>
</gene>
<dbReference type="Proteomes" id="UP001157126">
    <property type="component" value="Unassembled WGS sequence"/>
</dbReference>
<keyword evidence="3" id="KW-1185">Reference proteome</keyword>
<evidence type="ECO:0000259" key="1">
    <source>
        <dbReference type="PROSITE" id="PS51459"/>
    </source>
</evidence>
<feature type="domain" description="Fido" evidence="1">
    <location>
        <begin position="110"/>
        <end position="258"/>
    </location>
</feature>
<sequence>MSDAADAIRTIAAWPAVDAALSEAREACTRLRWNEGLRRRAPEAAAESRVRGARASAEVDGARSEDSVVRGLLIGATEWPSDPDPTLAVLRGAIQATAEAEHVGRILRSSPRQALARLHTAAAEPLLTGEGHAQLGRPREEGSPCAEFADLGAPPTGLTDRLHGIVSLLETSAAPGTPVLVVAALVHAEIAIVRPFSRGNGLVARAVERALVHAGGVDPTGVSVPEAGHLRRAGSPYLGALAAYAGGTREGVELWVRHVASAVTDGAAEGERIASAVRAGRLDA</sequence>
<evidence type="ECO:0000313" key="2">
    <source>
        <dbReference type="EMBL" id="GMA38308.1"/>
    </source>
</evidence>
<organism evidence="2 3">
    <name type="scientific">Mobilicoccus caccae</name>
    <dbReference type="NCBI Taxonomy" id="1859295"/>
    <lineage>
        <taxon>Bacteria</taxon>
        <taxon>Bacillati</taxon>
        <taxon>Actinomycetota</taxon>
        <taxon>Actinomycetes</taxon>
        <taxon>Micrococcales</taxon>
        <taxon>Dermatophilaceae</taxon>
        <taxon>Mobilicoccus</taxon>
    </lineage>
</organism>
<dbReference type="SUPFAM" id="SSF140931">
    <property type="entry name" value="Fic-like"/>
    <property type="match status" value="1"/>
</dbReference>
<dbReference type="InterPro" id="IPR003812">
    <property type="entry name" value="Fido"/>
</dbReference>
<reference evidence="3" key="1">
    <citation type="journal article" date="2019" name="Int. J. Syst. Evol. Microbiol.">
        <title>The Global Catalogue of Microorganisms (GCM) 10K type strain sequencing project: providing services to taxonomists for standard genome sequencing and annotation.</title>
        <authorList>
            <consortium name="The Broad Institute Genomics Platform"/>
            <consortium name="The Broad Institute Genome Sequencing Center for Infectious Disease"/>
            <person name="Wu L."/>
            <person name="Ma J."/>
        </authorList>
    </citation>
    <scope>NUCLEOTIDE SEQUENCE [LARGE SCALE GENOMIC DNA]</scope>
    <source>
        <strain evidence="3">NBRC 113072</strain>
    </source>
</reference>
<dbReference type="RefSeq" id="WP_284302389.1">
    <property type="nucleotide sequence ID" value="NZ_BSUO01000001.1"/>
</dbReference>
<comment type="caution">
    <text evidence="2">The sequence shown here is derived from an EMBL/GenBank/DDBJ whole genome shotgun (WGS) entry which is preliminary data.</text>
</comment>
<protein>
    <submittedName>
        <fullName evidence="2">Oxidoreductase</fullName>
    </submittedName>
</protein>
<evidence type="ECO:0000313" key="3">
    <source>
        <dbReference type="Proteomes" id="UP001157126"/>
    </source>
</evidence>
<dbReference type="PROSITE" id="PS51459">
    <property type="entry name" value="FIDO"/>
    <property type="match status" value="1"/>
</dbReference>
<name>A0ABQ6IM80_9MICO</name>
<dbReference type="InterPro" id="IPR036597">
    <property type="entry name" value="Fido-like_dom_sf"/>
</dbReference>